<keyword evidence="1" id="KW-0732">Signal</keyword>
<organism evidence="3 4">
    <name type="scientific">Paraglaciecola psychrophila 170</name>
    <dbReference type="NCBI Taxonomy" id="1129794"/>
    <lineage>
        <taxon>Bacteria</taxon>
        <taxon>Pseudomonadati</taxon>
        <taxon>Pseudomonadota</taxon>
        <taxon>Gammaproteobacteria</taxon>
        <taxon>Alteromonadales</taxon>
        <taxon>Alteromonadaceae</taxon>
        <taxon>Paraglaciecola</taxon>
    </lineage>
</organism>
<sequence>MNKFVKYLSVVVFTLFTLPAFALDDAVNTGIFNDTAIEGYDTVAYFTQGKPVKGDKKFQFLWRDANWRFATQKNLDLFKQNPEMYAAQYGGYCAWAMAAGKTAGIDPNVWYIEDAKLYLNYNKNVQKEWFEALQGDIISADKNYPEITDVNTYLSH</sequence>
<dbReference type="Pfam" id="PF04945">
    <property type="entry name" value="YHS"/>
    <property type="match status" value="1"/>
</dbReference>
<dbReference type="STRING" id="1129794.C427_0329"/>
<evidence type="ECO:0000256" key="1">
    <source>
        <dbReference type="SAM" id="SignalP"/>
    </source>
</evidence>
<dbReference type="NCBIfam" id="NF041384">
    <property type="entry name" value="YHS_seleno_dom"/>
    <property type="match status" value="1"/>
</dbReference>
<dbReference type="InterPro" id="IPR007029">
    <property type="entry name" value="YHS_dom"/>
</dbReference>
<reference evidence="3 4" key="1">
    <citation type="journal article" date="2013" name="Genome Announc.">
        <title>Complete Genome Sequence of Glaciecola psychrophila Strain 170T.</title>
        <authorList>
            <person name="Yin J."/>
            <person name="Chen J."/>
            <person name="Liu G."/>
            <person name="Yu Y."/>
            <person name="Song L."/>
            <person name="Wang X."/>
            <person name="Qu X."/>
        </authorList>
    </citation>
    <scope>NUCLEOTIDE SEQUENCE [LARGE SCALE GENOMIC DNA]</scope>
    <source>
        <strain evidence="3 4">170</strain>
    </source>
</reference>
<feature type="domain" description="YHS" evidence="2">
    <location>
        <begin position="43"/>
        <end position="88"/>
    </location>
</feature>
<dbReference type="KEGG" id="gps:C427_0329"/>
<evidence type="ECO:0000313" key="3">
    <source>
        <dbReference type="EMBL" id="AGH42439.1"/>
    </source>
</evidence>
<feature type="chain" id="PRO_5003899199" description="YHS domain-containing protein" evidence="1">
    <location>
        <begin position="23"/>
        <end position="156"/>
    </location>
</feature>
<dbReference type="AlphaFoldDB" id="K7AQN9"/>
<keyword evidence="4" id="KW-1185">Reference proteome</keyword>
<dbReference type="eggNOG" id="COG3350">
    <property type="taxonomic scope" value="Bacteria"/>
</dbReference>
<dbReference type="HOGENOM" id="CLU_087914_2_0_6"/>
<feature type="signal peptide" evidence="1">
    <location>
        <begin position="1"/>
        <end position="22"/>
    </location>
</feature>
<dbReference type="OrthoDB" id="344729at2"/>
<proteinExistence type="predicted"/>
<gene>
    <name evidence="3" type="ORF">C427_0329</name>
</gene>
<dbReference type="RefSeq" id="WP_007637911.1">
    <property type="nucleotide sequence ID" value="NC_020514.1"/>
</dbReference>
<dbReference type="Proteomes" id="UP000011864">
    <property type="component" value="Chromosome"/>
</dbReference>
<accession>K7AQN9</accession>
<protein>
    <recommendedName>
        <fullName evidence="2">YHS domain-containing protein</fullName>
    </recommendedName>
</protein>
<evidence type="ECO:0000259" key="2">
    <source>
        <dbReference type="Pfam" id="PF04945"/>
    </source>
</evidence>
<dbReference type="EMBL" id="CP003837">
    <property type="protein sequence ID" value="AGH42439.1"/>
    <property type="molecule type" value="Genomic_DNA"/>
</dbReference>
<evidence type="ECO:0000313" key="4">
    <source>
        <dbReference type="Proteomes" id="UP000011864"/>
    </source>
</evidence>
<name>K7AQN9_9ALTE</name>
<dbReference type="PATRIC" id="fig|1129794.4.peg.324"/>